<dbReference type="GO" id="GO:0003682">
    <property type="term" value="F:chromatin binding"/>
    <property type="evidence" value="ECO:0007669"/>
    <property type="project" value="TreeGrafter"/>
</dbReference>
<dbReference type="AlphaFoldDB" id="A0A4P9YEA6"/>
<reference evidence="6" key="1">
    <citation type="journal article" date="2018" name="Nat. Microbiol.">
        <title>Leveraging single-cell genomics to expand the fungal tree of life.</title>
        <authorList>
            <person name="Ahrendt S.R."/>
            <person name="Quandt C.A."/>
            <person name="Ciobanu D."/>
            <person name="Clum A."/>
            <person name="Salamov A."/>
            <person name="Andreopoulos B."/>
            <person name="Cheng J.F."/>
            <person name="Woyke T."/>
            <person name="Pelin A."/>
            <person name="Henrissat B."/>
            <person name="Reynolds N.K."/>
            <person name="Benny G.L."/>
            <person name="Smith M.E."/>
            <person name="James T.Y."/>
            <person name="Grigoriev I.V."/>
        </authorList>
    </citation>
    <scope>NUCLEOTIDE SEQUENCE [LARGE SCALE GENOMIC DNA]</scope>
    <source>
        <strain evidence="6">CSF55</strain>
    </source>
</reference>
<sequence length="383" mass="44132">MSNSKRTLVTISPLEAFKLKKLRADIEWHRKLHKCLTSSNEQTVENEIFVSREVNSSGARHYAYTDIKTFFDYYSVLGSCNKTCYEIVRKNVPVKFFMDIDCQYQAVINEFQSLVRKEAVVDSLKWYLAKALRGMGINDAEEIVNDVIVLDASTGTKFSLHLVFQKVVFPSIEHCSAVLRWVVNNLYELEYPMYEEHGVTADGFKAALDINGRFPLLVPLLQGNDFHFLFDRGVYNYNQNFRMWKSKKFELGKPPLDTNLSFTSDNFKKTLITFHEAPLIHACEMDRHVPMHCAALSCEPKKVLAKWKVKLNCDGNNITEAIYQYFKQKINKDVTNIWYDESPHGTGVGLNLSNGDIYLLDLDECAYSLKRKGTDGLMEKKYI</sequence>
<dbReference type="InterPro" id="IPR044917">
    <property type="entry name" value="PRIMPOL"/>
</dbReference>
<dbReference type="GO" id="GO:0005759">
    <property type="term" value="C:mitochondrial matrix"/>
    <property type="evidence" value="ECO:0007669"/>
    <property type="project" value="TreeGrafter"/>
</dbReference>
<evidence type="ECO:0000256" key="1">
    <source>
        <dbReference type="ARBA" id="ARBA00026139"/>
    </source>
</evidence>
<gene>
    <name evidence="5" type="ORF">ROZALSC1DRAFT_23843</name>
</gene>
<evidence type="ECO:0000313" key="6">
    <source>
        <dbReference type="Proteomes" id="UP000281549"/>
    </source>
</evidence>
<comment type="catalytic activity">
    <reaction evidence="4">
        <text>DNA(n) + a 2'-deoxyribonucleoside 5'-triphosphate = DNA(n+1) + diphosphate</text>
        <dbReference type="Rhea" id="RHEA:22508"/>
        <dbReference type="Rhea" id="RHEA-COMP:17339"/>
        <dbReference type="Rhea" id="RHEA-COMP:17340"/>
        <dbReference type="ChEBI" id="CHEBI:33019"/>
        <dbReference type="ChEBI" id="CHEBI:61560"/>
        <dbReference type="ChEBI" id="CHEBI:173112"/>
        <dbReference type="EC" id="2.7.7.7"/>
    </reaction>
    <physiologicalReaction direction="left-to-right" evidence="4">
        <dbReference type="Rhea" id="RHEA:22509"/>
    </physiologicalReaction>
</comment>
<accession>A0A4P9YEA6</accession>
<proteinExistence type="predicted"/>
<evidence type="ECO:0000313" key="5">
    <source>
        <dbReference type="EMBL" id="RKP17813.1"/>
    </source>
</evidence>
<dbReference type="PANTHER" id="PTHR31399:SF0">
    <property type="entry name" value="DNA-DIRECTED PRIMASE_POLYMERASE PROTEIN"/>
    <property type="match status" value="1"/>
</dbReference>
<dbReference type="GO" id="GO:0005634">
    <property type="term" value="C:nucleus"/>
    <property type="evidence" value="ECO:0007669"/>
    <property type="project" value="TreeGrafter"/>
</dbReference>
<dbReference type="Proteomes" id="UP000281549">
    <property type="component" value="Unassembled WGS sequence"/>
</dbReference>
<dbReference type="GO" id="GO:0031297">
    <property type="term" value="P:replication fork processing"/>
    <property type="evidence" value="ECO:0007669"/>
    <property type="project" value="TreeGrafter"/>
</dbReference>
<dbReference type="GO" id="GO:0042276">
    <property type="term" value="P:error-prone translesion synthesis"/>
    <property type="evidence" value="ECO:0007669"/>
    <property type="project" value="InterPro"/>
</dbReference>
<organism evidence="5 6">
    <name type="scientific">Rozella allomycis (strain CSF55)</name>
    <dbReference type="NCBI Taxonomy" id="988480"/>
    <lineage>
        <taxon>Eukaryota</taxon>
        <taxon>Fungi</taxon>
        <taxon>Fungi incertae sedis</taxon>
        <taxon>Cryptomycota</taxon>
        <taxon>Cryptomycota incertae sedis</taxon>
        <taxon>Rozella</taxon>
    </lineage>
</organism>
<comment type="catalytic activity">
    <reaction evidence="2">
        <text>ssDNA + n NTP = ssDNA/pppN(pN)n-1 hybrid + (n-1) diphosphate.</text>
        <dbReference type="EC" id="2.7.7.102"/>
    </reaction>
</comment>
<protein>
    <recommendedName>
        <fullName evidence="1">DNA-directed primase/polymerase protein</fullName>
        <ecNumber evidence="3">2.7.7.102</ecNumber>
    </recommendedName>
</protein>
<evidence type="ECO:0000256" key="3">
    <source>
        <dbReference type="ARBA" id="ARBA00044768"/>
    </source>
</evidence>
<evidence type="ECO:0000256" key="2">
    <source>
        <dbReference type="ARBA" id="ARBA00044677"/>
    </source>
</evidence>
<dbReference type="EMBL" id="ML005668">
    <property type="protein sequence ID" value="RKP17813.1"/>
    <property type="molecule type" value="Genomic_DNA"/>
</dbReference>
<dbReference type="GO" id="GO:0006264">
    <property type="term" value="P:mitochondrial DNA replication"/>
    <property type="evidence" value="ECO:0007669"/>
    <property type="project" value="TreeGrafter"/>
</dbReference>
<dbReference type="GO" id="GO:0003887">
    <property type="term" value="F:DNA-directed DNA polymerase activity"/>
    <property type="evidence" value="ECO:0007669"/>
    <property type="project" value="UniProtKB-EC"/>
</dbReference>
<name>A0A4P9YEA6_ROZAC</name>
<dbReference type="GO" id="GO:0009411">
    <property type="term" value="P:response to UV"/>
    <property type="evidence" value="ECO:0007669"/>
    <property type="project" value="TreeGrafter"/>
</dbReference>
<dbReference type="EC" id="2.7.7.102" evidence="3"/>
<evidence type="ECO:0000256" key="4">
    <source>
        <dbReference type="ARBA" id="ARBA00047303"/>
    </source>
</evidence>
<dbReference type="PANTHER" id="PTHR31399">
    <property type="entry name" value="DNA-DIRECTED PRIMASE / POLYMERASE PROTEIN"/>
    <property type="match status" value="1"/>
</dbReference>